<dbReference type="Pfam" id="PF09351">
    <property type="entry name" value="DUF1993"/>
    <property type="match status" value="1"/>
</dbReference>
<accession>A0A193LFK3</accession>
<dbReference type="PANTHER" id="PTHR36922:SF1">
    <property type="entry name" value="DUF1993 DOMAIN-CONTAINING PROTEIN"/>
    <property type="match status" value="1"/>
</dbReference>
<sequence>MSISVYDQTIGVMSRMLLNLDAIIGKAEAYAEQDKIDPNVLLQARLYPTMLNLIAQVRIATDIGKGAAARLSGSEVPVWEDKEVTFADLHARIGQALDYFAGFKPEQFDGAEERAISLKIGGQALEFTGQSYVLGFVLPNFYFHVTTAYNILRHNGLDIGKRDFLGAR</sequence>
<dbReference type="PANTHER" id="PTHR36922">
    <property type="entry name" value="BLL2446 PROTEIN"/>
    <property type="match status" value="1"/>
</dbReference>
<keyword evidence="2" id="KW-1185">Reference proteome</keyword>
<dbReference type="InterPro" id="IPR018531">
    <property type="entry name" value="DUF1993"/>
</dbReference>
<organism evidence="1 2">
    <name type="scientific">Woeseia oceani</name>
    <dbReference type="NCBI Taxonomy" id="1548547"/>
    <lineage>
        <taxon>Bacteria</taxon>
        <taxon>Pseudomonadati</taxon>
        <taxon>Pseudomonadota</taxon>
        <taxon>Gammaproteobacteria</taxon>
        <taxon>Woeseiales</taxon>
        <taxon>Woeseiaceae</taxon>
        <taxon>Woeseia</taxon>
    </lineage>
</organism>
<proteinExistence type="predicted"/>
<dbReference type="RefSeq" id="WP_068615389.1">
    <property type="nucleotide sequence ID" value="NZ_CP016268.1"/>
</dbReference>
<name>A0A193LFK3_9GAMM</name>
<dbReference type="InterPro" id="IPR034660">
    <property type="entry name" value="DinB/YfiT-like"/>
</dbReference>
<dbReference type="Proteomes" id="UP000092695">
    <property type="component" value="Chromosome"/>
</dbReference>
<dbReference type="OrthoDB" id="338237at2"/>
<dbReference type="KEGG" id="woc:BA177_08505"/>
<dbReference type="SUPFAM" id="SSF109854">
    <property type="entry name" value="DinB/YfiT-like putative metalloenzymes"/>
    <property type="match status" value="1"/>
</dbReference>
<dbReference type="STRING" id="1548547.BA177_08505"/>
<evidence type="ECO:0000313" key="1">
    <source>
        <dbReference type="EMBL" id="ANO51236.1"/>
    </source>
</evidence>
<gene>
    <name evidence="1" type="ORF">BA177_08505</name>
</gene>
<reference evidence="1 2" key="1">
    <citation type="submission" date="2016-06" db="EMBL/GenBank/DDBJ databases">
        <title>Complete genome sequence of a deep-branching marine Gamma Proteobacterium Woeseia oceani type strain XK5.</title>
        <authorList>
            <person name="Mu D."/>
            <person name="Du Z."/>
        </authorList>
    </citation>
    <scope>NUCLEOTIDE SEQUENCE [LARGE SCALE GENOMIC DNA]</scope>
    <source>
        <strain evidence="1 2">XK5</strain>
    </source>
</reference>
<evidence type="ECO:0000313" key="2">
    <source>
        <dbReference type="Proteomes" id="UP000092695"/>
    </source>
</evidence>
<dbReference type="Gene3D" id="1.20.120.450">
    <property type="entry name" value="dinb family like domain"/>
    <property type="match status" value="1"/>
</dbReference>
<dbReference type="EMBL" id="CP016268">
    <property type="protein sequence ID" value="ANO51236.1"/>
    <property type="molecule type" value="Genomic_DNA"/>
</dbReference>
<protein>
    <recommendedName>
        <fullName evidence="3">DUF1993 domain-containing protein</fullName>
    </recommendedName>
</protein>
<dbReference type="AlphaFoldDB" id="A0A193LFK3"/>
<evidence type="ECO:0008006" key="3">
    <source>
        <dbReference type="Google" id="ProtNLM"/>
    </source>
</evidence>